<keyword evidence="1" id="KW-1133">Transmembrane helix</keyword>
<keyword evidence="1" id="KW-0472">Membrane</keyword>
<feature type="chain" id="PRO_5016320240" evidence="2">
    <location>
        <begin position="24"/>
        <end position="323"/>
    </location>
</feature>
<proteinExistence type="predicted"/>
<name>A0A327ZP70_9ACTN</name>
<dbReference type="RefSeq" id="WP_111647518.1">
    <property type="nucleotide sequence ID" value="NZ_JACHWI010000003.1"/>
</dbReference>
<sequence>MRKIAAVLVIAVMVLLTPAPAAATGNGEWAVTPTPAKNPGPTPRLYFFLDAAAGERVKESVRVTNLTAKPRSFVIYGADAYNTARNGGFAIRTRTDQQTDLGSWVKSQVTAVEVPARTSADIPFTIDVPANATPGDHVGGIVAMEASASTTAQADGATVNIQRAVAARVYLRVAGAVVPGLGVPELDMNVGPLLLPTLTEGDLEYTVANVGNVHLIPAATVKVTGLFGHRITVAGSTPASDMVPGAKGTFAMTATGIWPLDVVTTSVAVRADGDVFAQRSERTLVISWTAVALLALLITAVVLLIRRRTRSRELRPRGLVAAR</sequence>
<evidence type="ECO:0000256" key="2">
    <source>
        <dbReference type="SAM" id="SignalP"/>
    </source>
</evidence>
<organism evidence="3 4">
    <name type="scientific">Actinoplanes lutulentus</name>
    <dbReference type="NCBI Taxonomy" id="1287878"/>
    <lineage>
        <taxon>Bacteria</taxon>
        <taxon>Bacillati</taxon>
        <taxon>Actinomycetota</taxon>
        <taxon>Actinomycetes</taxon>
        <taxon>Micromonosporales</taxon>
        <taxon>Micromonosporaceae</taxon>
        <taxon>Actinoplanes</taxon>
    </lineage>
</organism>
<evidence type="ECO:0000256" key="1">
    <source>
        <dbReference type="SAM" id="Phobius"/>
    </source>
</evidence>
<comment type="caution">
    <text evidence="3">The sequence shown here is derived from an EMBL/GenBank/DDBJ whole genome shotgun (WGS) entry which is preliminary data.</text>
</comment>
<accession>A0A327ZP70</accession>
<gene>
    <name evidence="3" type="ORF">B0I29_102173</name>
</gene>
<evidence type="ECO:0000313" key="3">
    <source>
        <dbReference type="EMBL" id="RAK42348.1"/>
    </source>
</evidence>
<protein>
    <submittedName>
        <fullName evidence="3">Uncharacterized protein DUF916</fullName>
    </submittedName>
</protein>
<keyword evidence="1" id="KW-0812">Transmembrane</keyword>
<dbReference type="OrthoDB" id="4336304at2"/>
<dbReference type="EMBL" id="QLMJ01000002">
    <property type="protein sequence ID" value="RAK42348.1"/>
    <property type="molecule type" value="Genomic_DNA"/>
</dbReference>
<feature type="transmembrane region" description="Helical" evidence="1">
    <location>
        <begin position="285"/>
        <end position="305"/>
    </location>
</feature>
<evidence type="ECO:0000313" key="4">
    <source>
        <dbReference type="Proteomes" id="UP000249341"/>
    </source>
</evidence>
<keyword evidence="2" id="KW-0732">Signal</keyword>
<feature type="signal peptide" evidence="2">
    <location>
        <begin position="1"/>
        <end position="23"/>
    </location>
</feature>
<dbReference type="Proteomes" id="UP000249341">
    <property type="component" value="Unassembled WGS sequence"/>
</dbReference>
<reference evidence="3 4" key="1">
    <citation type="submission" date="2018-06" db="EMBL/GenBank/DDBJ databases">
        <title>Genomic Encyclopedia of Type Strains, Phase III (KMG-III): the genomes of soil and plant-associated and newly described type strains.</title>
        <authorList>
            <person name="Whitman W."/>
        </authorList>
    </citation>
    <scope>NUCLEOTIDE SEQUENCE [LARGE SCALE GENOMIC DNA]</scope>
    <source>
        <strain evidence="3 4">CGMCC 4.7090</strain>
    </source>
</reference>
<dbReference type="AlphaFoldDB" id="A0A327ZP70"/>
<keyword evidence="4" id="KW-1185">Reference proteome</keyword>